<evidence type="ECO:0000256" key="2">
    <source>
        <dbReference type="ARBA" id="ARBA00023125"/>
    </source>
</evidence>
<dbReference type="PANTHER" id="PTHR43280">
    <property type="entry name" value="ARAC-FAMILY TRANSCRIPTIONAL REGULATOR"/>
    <property type="match status" value="1"/>
</dbReference>
<dbReference type="InterPro" id="IPR018062">
    <property type="entry name" value="HTH_AraC-typ_CS"/>
</dbReference>
<dbReference type="SUPFAM" id="SSF46689">
    <property type="entry name" value="Homeodomain-like"/>
    <property type="match status" value="2"/>
</dbReference>
<dbReference type="SMART" id="SM00448">
    <property type="entry name" value="REC"/>
    <property type="match status" value="1"/>
</dbReference>
<dbReference type="SMART" id="SM00342">
    <property type="entry name" value="HTH_ARAC"/>
    <property type="match status" value="1"/>
</dbReference>
<dbReference type="KEGG" id="pkb:B4V02_07200"/>
<feature type="domain" description="HTH araC/xylS-type" evidence="6">
    <location>
        <begin position="435"/>
        <end position="532"/>
    </location>
</feature>
<dbReference type="SUPFAM" id="SSF52172">
    <property type="entry name" value="CheY-like"/>
    <property type="match status" value="1"/>
</dbReference>
<dbReference type="GO" id="GO:0003700">
    <property type="term" value="F:DNA-binding transcription factor activity"/>
    <property type="evidence" value="ECO:0007669"/>
    <property type="project" value="InterPro"/>
</dbReference>
<dbReference type="InterPro" id="IPR020449">
    <property type="entry name" value="Tscrpt_reg_AraC-type_HTH"/>
</dbReference>
<organism evidence="8 9">
    <name type="scientific">Paenibacillus kribbensis</name>
    <dbReference type="NCBI Taxonomy" id="172713"/>
    <lineage>
        <taxon>Bacteria</taxon>
        <taxon>Bacillati</taxon>
        <taxon>Bacillota</taxon>
        <taxon>Bacilli</taxon>
        <taxon>Bacillales</taxon>
        <taxon>Paenibacillaceae</taxon>
        <taxon>Paenibacillus</taxon>
    </lineage>
</organism>
<dbReference type="GO" id="GO:0000160">
    <property type="term" value="P:phosphorelay signal transduction system"/>
    <property type="evidence" value="ECO:0007669"/>
    <property type="project" value="InterPro"/>
</dbReference>
<dbReference type="InterPro" id="IPR001789">
    <property type="entry name" value="Sig_transdc_resp-reg_receiver"/>
</dbReference>
<feature type="domain" description="Response regulatory" evidence="7">
    <location>
        <begin position="5"/>
        <end position="122"/>
    </location>
</feature>
<dbReference type="OrthoDB" id="9794370at2"/>
<dbReference type="PRINTS" id="PR00032">
    <property type="entry name" value="HTHARAC"/>
</dbReference>
<evidence type="ECO:0000256" key="5">
    <source>
        <dbReference type="SAM" id="Coils"/>
    </source>
</evidence>
<dbReference type="PROSITE" id="PS00041">
    <property type="entry name" value="HTH_ARAC_FAMILY_1"/>
    <property type="match status" value="1"/>
</dbReference>
<sequence length="535" mass="61439">MDHLTMCVMDDIQAVVKGISETIPWAEHHIKVVGTAGDGEHGWTLLLEKDPDIVISDIRMPKLSGLELMRRASDHRLRAKFIFISGYSDFSYAQEAIRLGASDYLLKPFTPPEILDAVLKVKKMIESEQVRLKQLEQLEQKMNASNLQLRQDYLTGLLRQETGGRPSDSRWSELQIELDAGNLMVMAIEMDCYTEYGYTLQLDDNEIIPFAIKNILDETLNMHTRGVVLHESKQRLAAIFNPPDGLETSMLLELCRENVEKFSKKTVSIGLGTVARGSQEIHNAFVHAVKALAYRFYSEGNCVFQYTELAQADCVAPDYPVEKEQQLLYALRCGNKDSCHLIIDDIFHQWTLSHKFPEPQAMIRLLMGLVFAMYRAFCDEITEEERIQLEADLSALEENRSLTFGGWKSYINHFSSMGCEFVENKRLRDVTQAINRAREYIRLHLQENLTLHICARSVHLSPSYFANAFKKETGMTLIQYITKMRMERAKELLIAGVQVQEISQMLGYEDRPYFSGLFKKYCGMTPTSFRQMYLK</sequence>
<evidence type="ECO:0000256" key="3">
    <source>
        <dbReference type="ARBA" id="ARBA00023163"/>
    </source>
</evidence>
<dbReference type="InterPro" id="IPR009057">
    <property type="entry name" value="Homeodomain-like_sf"/>
</dbReference>
<name>A0A222WKH1_9BACL</name>
<dbReference type="InterPro" id="IPR018060">
    <property type="entry name" value="HTH_AraC"/>
</dbReference>
<evidence type="ECO:0000259" key="6">
    <source>
        <dbReference type="PROSITE" id="PS01124"/>
    </source>
</evidence>
<keyword evidence="2 8" id="KW-0238">DNA-binding</keyword>
<dbReference type="Pfam" id="PF00072">
    <property type="entry name" value="Response_reg"/>
    <property type="match status" value="1"/>
</dbReference>
<dbReference type="InterPro" id="IPR041522">
    <property type="entry name" value="CdaR_GGDEF"/>
</dbReference>
<evidence type="ECO:0000256" key="1">
    <source>
        <dbReference type="ARBA" id="ARBA00023015"/>
    </source>
</evidence>
<protein>
    <submittedName>
        <fullName evidence="8">DNA-binding response regulator</fullName>
    </submittedName>
</protein>
<dbReference type="RefSeq" id="WP_094154270.1">
    <property type="nucleotide sequence ID" value="NZ_CP020028.1"/>
</dbReference>
<accession>A0A222WKH1</accession>
<feature type="modified residue" description="4-aspartylphosphate" evidence="4">
    <location>
        <position position="57"/>
    </location>
</feature>
<dbReference type="Gene3D" id="1.10.10.60">
    <property type="entry name" value="Homeodomain-like"/>
    <property type="match status" value="2"/>
</dbReference>
<dbReference type="AlphaFoldDB" id="A0A222WKH1"/>
<evidence type="ECO:0000259" key="7">
    <source>
        <dbReference type="PROSITE" id="PS50110"/>
    </source>
</evidence>
<reference evidence="8 9" key="1">
    <citation type="submission" date="2017-03" db="EMBL/GenBank/DDBJ databases">
        <title>Complete genome sequence of Paenibacillus Kribbensis producing bioflocculants.</title>
        <authorList>
            <person name="Lee H.-G."/>
            <person name="Oh H.-M."/>
        </authorList>
    </citation>
    <scope>NUCLEOTIDE SEQUENCE [LARGE SCALE GENOMIC DNA]</scope>
    <source>
        <strain evidence="8 9">AM49</strain>
    </source>
</reference>
<dbReference type="InterPro" id="IPR011006">
    <property type="entry name" value="CheY-like_superfamily"/>
</dbReference>
<feature type="coiled-coil region" evidence="5">
    <location>
        <begin position="118"/>
        <end position="152"/>
    </location>
</feature>
<dbReference type="PROSITE" id="PS01124">
    <property type="entry name" value="HTH_ARAC_FAMILY_2"/>
    <property type="match status" value="1"/>
</dbReference>
<dbReference type="PROSITE" id="PS50110">
    <property type="entry name" value="RESPONSE_REGULATORY"/>
    <property type="match status" value="1"/>
</dbReference>
<gene>
    <name evidence="8" type="ORF">B4V02_07200</name>
</gene>
<evidence type="ECO:0000313" key="8">
    <source>
        <dbReference type="EMBL" id="ASR46478.1"/>
    </source>
</evidence>
<keyword evidence="3" id="KW-0804">Transcription</keyword>
<proteinExistence type="predicted"/>
<keyword evidence="9" id="KW-1185">Reference proteome</keyword>
<dbReference type="GO" id="GO:0043565">
    <property type="term" value="F:sequence-specific DNA binding"/>
    <property type="evidence" value="ECO:0007669"/>
    <property type="project" value="InterPro"/>
</dbReference>
<dbReference type="Proteomes" id="UP000214666">
    <property type="component" value="Chromosome"/>
</dbReference>
<dbReference type="Pfam" id="PF17853">
    <property type="entry name" value="GGDEF_2"/>
    <property type="match status" value="1"/>
</dbReference>
<dbReference type="PANTHER" id="PTHR43280:SF2">
    <property type="entry name" value="HTH-TYPE TRANSCRIPTIONAL REGULATOR EXSA"/>
    <property type="match status" value="1"/>
</dbReference>
<keyword evidence="5" id="KW-0175">Coiled coil</keyword>
<keyword evidence="4" id="KW-0597">Phosphoprotein</keyword>
<dbReference type="CDD" id="cd17536">
    <property type="entry name" value="REC_YesN-like"/>
    <property type="match status" value="1"/>
</dbReference>
<evidence type="ECO:0000313" key="9">
    <source>
        <dbReference type="Proteomes" id="UP000214666"/>
    </source>
</evidence>
<dbReference type="Gene3D" id="3.40.50.2300">
    <property type="match status" value="1"/>
</dbReference>
<keyword evidence="1" id="KW-0805">Transcription regulation</keyword>
<dbReference type="EMBL" id="CP020028">
    <property type="protein sequence ID" value="ASR46478.1"/>
    <property type="molecule type" value="Genomic_DNA"/>
</dbReference>
<dbReference type="Pfam" id="PF12833">
    <property type="entry name" value="HTH_18"/>
    <property type="match status" value="1"/>
</dbReference>
<evidence type="ECO:0000256" key="4">
    <source>
        <dbReference type="PROSITE-ProRule" id="PRU00169"/>
    </source>
</evidence>